<keyword evidence="1" id="KW-1133">Transmembrane helix</keyword>
<dbReference type="EMBL" id="LUUI01000074">
    <property type="protein sequence ID" value="OAI18876.1"/>
    <property type="molecule type" value="Genomic_DNA"/>
</dbReference>
<organism evidence="2 3">
    <name type="scientific">Methylomonas lenta</name>
    <dbReference type="NCBI Taxonomy" id="980561"/>
    <lineage>
        <taxon>Bacteria</taxon>
        <taxon>Pseudomonadati</taxon>
        <taxon>Pseudomonadota</taxon>
        <taxon>Gammaproteobacteria</taxon>
        <taxon>Methylococcales</taxon>
        <taxon>Methylococcaceae</taxon>
        <taxon>Methylomonas</taxon>
    </lineage>
</organism>
<reference evidence="2 3" key="1">
    <citation type="submission" date="2016-03" db="EMBL/GenBank/DDBJ databases">
        <authorList>
            <person name="Ploux O."/>
        </authorList>
    </citation>
    <scope>NUCLEOTIDE SEQUENCE [LARGE SCALE GENOMIC DNA]</scope>
    <source>
        <strain evidence="2 3">R-45370</strain>
    </source>
</reference>
<accession>A0A177NL73</accession>
<protein>
    <submittedName>
        <fullName evidence="2">Uncharacterized protein</fullName>
    </submittedName>
</protein>
<keyword evidence="1" id="KW-0472">Membrane</keyword>
<sequence length="411" mass="46055">MEYLKCPWCGCSHNRYENKCANCGGVLEHKPDIYKAIIKNHRTGVEDLTSVVKRIARYLAILGLIMATTLCYFIYRQITEPKSLKIISSAVSEQNPPQSKPMSIATGSAYLTPVQINKKPQKLPAPNPCKLHLAINSKSNVYLVTSYSGLHSSKYQFGASGHEVKESEVIINKPGENIILVLMAYDPVLWKIKKTFSTLVNGVVLAGYHEQMLYGLPKLTPVLQAVYETKTECSYFYDNLEPGGQKQYIEQRIQDITGTLPSEIINSPQNGKFYVGDIDSNSKLLEYPDKDIDLFIKNKAEERGVTLDEVAPNEEGIRQLLREGKIRPAGTNDIENWAKVAVQHNNSPRHRMILGRTYVILSDIQFPRGMYGAHSRSFILNNNVSLPTGNIAHNTVYLLENGICEGVVCNF</sequence>
<evidence type="ECO:0000313" key="2">
    <source>
        <dbReference type="EMBL" id="OAI18876.1"/>
    </source>
</evidence>
<keyword evidence="1" id="KW-0812">Transmembrane</keyword>
<dbReference type="AlphaFoldDB" id="A0A177NL73"/>
<evidence type="ECO:0000256" key="1">
    <source>
        <dbReference type="SAM" id="Phobius"/>
    </source>
</evidence>
<feature type="transmembrane region" description="Helical" evidence="1">
    <location>
        <begin position="55"/>
        <end position="75"/>
    </location>
</feature>
<name>A0A177NL73_9GAMM</name>
<gene>
    <name evidence="2" type="ORF">A1359_21665</name>
</gene>
<dbReference type="RefSeq" id="WP_066978733.1">
    <property type="nucleotide sequence ID" value="NZ_LUUI01000074.1"/>
</dbReference>
<comment type="caution">
    <text evidence="2">The sequence shown here is derived from an EMBL/GenBank/DDBJ whole genome shotgun (WGS) entry which is preliminary data.</text>
</comment>
<dbReference type="OrthoDB" id="5523842at2"/>
<keyword evidence="3" id="KW-1185">Reference proteome</keyword>
<proteinExistence type="predicted"/>
<dbReference type="Proteomes" id="UP000078476">
    <property type="component" value="Unassembled WGS sequence"/>
</dbReference>
<evidence type="ECO:0000313" key="3">
    <source>
        <dbReference type="Proteomes" id="UP000078476"/>
    </source>
</evidence>